<comment type="caution">
    <text evidence="1">The sequence shown here is derived from an EMBL/GenBank/DDBJ whole genome shotgun (WGS) entry which is preliminary data.</text>
</comment>
<evidence type="ECO:0000313" key="2">
    <source>
        <dbReference type="Proteomes" id="UP001242045"/>
    </source>
</evidence>
<name>A0AAW8D1K0_9BURK</name>
<protein>
    <submittedName>
        <fullName evidence="1">Uncharacterized protein</fullName>
    </submittedName>
</protein>
<accession>A0AAW8D1K0</accession>
<dbReference type="EMBL" id="JAUSRD010000017">
    <property type="protein sequence ID" value="MDP9896332.1"/>
    <property type="molecule type" value="Genomic_DNA"/>
</dbReference>
<proteinExistence type="predicted"/>
<dbReference type="Proteomes" id="UP001242045">
    <property type="component" value="Unassembled WGS sequence"/>
</dbReference>
<evidence type="ECO:0000313" key="1">
    <source>
        <dbReference type="EMBL" id="MDP9896332.1"/>
    </source>
</evidence>
<dbReference type="AlphaFoldDB" id="A0AAW8D1K0"/>
<reference evidence="1" key="1">
    <citation type="submission" date="2023-07" db="EMBL/GenBank/DDBJ databases">
        <title>Sorghum-associated microbial communities from plants grown in Nebraska, USA.</title>
        <authorList>
            <person name="Schachtman D."/>
        </authorList>
    </citation>
    <scope>NUCLEOTIDE SEQUENCE</scope>
    <source>
        <strain evidence="1">DS3754</strain>
    </source>
</reference>
<dbReference type="RefSeq" id="WP_306882328.1">
    <property type="nucleotide sequence ID" value="NZ_JAUSRD010000017.1"/>
</dbReference>
<sequence length="74" mass="8082">MGKFVVSPSTHPTDCGRFRASFSVHRSESNDSSGRVFQLDKAFASREAARLLAVTQAWLQTCMPHPLSAGYLPA</sequence>
<organism evidence="1 2">
    <name type="scientific">Variovorax boronicumulans</name>
    <dbReference type="NCBI Taxonomy" id="436515"/>
    <lineage>
        <taxon>Bacteria</taxon>
        <taxon>Pseudomonadati</taxon>
        <taxon>Pseudomonadota</taxon>
        <taxon>Betaproteobacteria</taxon>
        <taxon>Burkholderiales</taxon>
        <taxon>Comamonadaceae</taxon>
        <taxon>Variovorax</taxon>
    </lineage>
</organism>
<gene>
    <name evidence="1" type="ORF">J2W31_005467</name>
</gene>